<protein>
    <submittedName>
        <fullName evidence="5">LEF-5a</fullName>
    </submittedName>
</protein>
<dbReference type="KEGG" id="vg:22921764"/>
<name>A0A0B4VFE1_9VIRU</name>
<dbReference type="Gene3D" id="2.20.25.10">
    <property type="match status" value="1"/>
</dbReference>
<dbReference type="RefSeq" id="YP_009116697.1">
    <property type="nucleotide sequence ID" value="NC_026242.1"/>
</dbReference>
<keyword evidence="1" id="KW-0479">Metal-binding</keyword>
<reference evidence="5 6" key="1">
    <citation type="journal article" date="2015" name="J. Virol.">
        <title>The genome of the nucleopolyhedrosis-causing virus from Tipula oleracea sheds new light on the Nudiviridae family.</title>
        <authorList>
            <person name="Bezier A."/>
            <person name="Theze J."/>
            <person name="Gavory F."/>
            <person name="Gaillard J."/>
            <person name="Poulain J."/>
            <person name="Drezen J.M."/>
            <person name="Herniou E.A."/>
        </authorList>
    </citation>
    <scope>NUCLEOTIDE SEQUENCE [LARGE SCALE GENOMIC DNA]</scope>
    <source>
        <strain evidence="5">35</strain>
    </source>
</reference>
<keyword evidence="2" id="KW-0863">Zinc-finger</keyword>
<evidence type="ECO:0000256" key="2">
    <source>
        <dbReference type="ARBA" id="ARBA00022771"/>
    </source>
</evidence>
<dbReference type="GO" id="GO:0008270">
    <property type="term" value="F:zinc ion binding"/>
    <property type="evidence" value="ECO:0007669"/>
    <property type="project" value="UniProtKB-KW"/>
</dbReference>
<keyword evidence="3" id="KW-0862">Zinc</keyword>
<evidence type="ECO:0000313" key="6">
    <source>
        <dbReference type="Proteomes" id="UP000201058"/>
    </source>
</evidence>
<organism evidence="5 6">
    <name type="scientific">Tipula oleracea nudivirus</name>
    <dbReference type="NCBI Taxonomy" id="1546257"/>
    <lineage>
        <taxon>Viruses</taxon>
        <taxon>Viruses incertae sedis</taxon>
        <taxon>Naldaviricetes</taxon>
        <taxon>Lefavirales</taxon>
        <taxon>Nudiviridae</taxon>
        <taxon>Deltanudivirus</taxon>
        <taxon>Deltanudivirus tipoleraceae</taxon>
    </lineage>
</organism>
<sequence length="103" mass="11990">MENKNNKLNTIFNITDKNISKYDTLNDVKAKFYMRMNTGLVSLFLSNELSENIYTIDDISKEKIKYAKCEHKFDVVTKQIRGADESFTCIYTCEKCGFIYTAN</sequence>
<accession>A0A0B4VFE1</accession>
<dbReference type="EMBL" id="KM610234">
    <property type="protein sequence ID" value="AJD20110.1"/>
    <property type="molecule type" value="Genomic_DNA"/>
</dbReference>
<dbReference type="GO" id="GO:0006351">
    <property type="term" value="P:DNA-templated transcription"/>
    <property type="evidence" value="ECO:0007669"/>
    <property type="project" value="InterPro"/>
</dbReference>
<evidence type="ECO:0000256" key="1">
    <source>
        <dbReference type="ARBA" id="ARBA00022723"/>
    </source>
</evidence>
<dbReference type="SUPFAM" id="SSF57783">
    <property type="entry name" value="Zinc beta-ribbon"/>
    <property type="match status" value="1"/>
</dbReference>
<evidence type="ECO:0000313" key="5">
    <source>
        <dbReference type="EMBL" id="AJD20110.1"/>
    </source>
</evidence>
<gene>
    <name evidence="5" type="primary">lef-5a</name>
    <name evidence="5" type="ORF">TONV_050</name>
</gene>
<dbReference type="GeneID" id="22921764"/>
<keyword evidence="6" id="KW-1185">Reference proteome</keyword>
<dbReference type="Pfam" id="PF01096">
    <property type="entry name" value="Zn_ribbon_TFIIS"/>
    <property type="match status" value="1"/>
</dbReference>
<dbReference type="InterPro" id="IPR001222">
    <property type="entry name" value="Znf_TFIIS"/>
</dbReference>
<feature type="domain" description="TFIIS-type" evidence="4">
    <location>
        <begin position="68"/>
        <end position="100"/>
    </location>
</feature>
<evidence type="ECO:0000259" key="4">
    <source>
        <dbReference type="Pfam" id="PF01096"/>
    </source>
</evidence>
<proteinExistence type="predicted"/>
<evidence type="ECO:0000256" key="3">
    <source>
        <dbReference type="ARBA" id="ARBA00022833"/>
    </source>
</evidence>
<dbReference type="GO" id="GO:0003676">
    <property type="term" value="F:nucleic acid binding"/>
    <property type="evidence" value="ECO:0007669"/>
    <property type="project" value="InterPro"/>
</dbReference>
<dbReference type="Proteomes" id="UP000201058">
    <property type="component" value="Segment"/>
</dbReference>